<dbReference type="Proteomes" id="UP000291116">
    <property type="component" value="Unassembled WGS sequence"/>
</dbReference>
<feature type="region of interest" description="Disordered" evidence="1">
    <location>
        <begin position="1"/>
        <end position="68"/>
    </location>
</feature>
<keyword evidence="3" id="KW-1185">Reference proteome</keyword>
<sequence length="193" mass="20451">MQDKATYHRTKEAVEDSPAVEQTEPAAAPKNPLGRPVDRRAPGDRGYRAHKGGRHHPFGGGLAHRGQVRGPRRVGHKAGLLEAQVVQEGPNVGDPVFVGPTGMGVRGPVARPVDGDEQDALLLEEVRKRRGDVAPAKAGPGKEDHGHPVGFAVLAVGEPAAGLQGDHPAGKRLPSGRCRRHPGRCLVWRAANK</sequence>
<feature type="compositionally biased region" description="Basic and acidic residues" evidence="1">
    <location>
        <begin position="36"/>
        <end position="47"/>
    </location>
</feature>
<evidence type="ECO:0000256" key="1">
    <source>
        <dbReference type="SAM" id="MobiDB-lite"/>
    </source>
</evidence>
<name>A0A448Z3U8_9STRA</name>
<feature type="compositionally biased region" description="Basic residues" evidence="1">
    <location>
        <begin position="48"/>
        <end position="57"/>
    </location>
</feature>
<reference evidence="2 3" key="1">
    <citation type="submission" date="2019-01" db="EMBL/GenBank/DDBJ databases">
        <authorList>
            <person name="Ferrante I. M."/>
        </authorList>
    </citation>
    <scope>NUCLEOTIDE SEQUENCE [LARGE SCALE GENOMIC DNA]</scope>
    <source>
        <strain evidence="2 3">B856</strain>
    </source>
</reference>
<evidence type="ECO:0000313" key="3">
    <source>
        <dbReference type="Proteomes" id="UP000291116"/>
    </source>
</evidence>
<accession>A0A448Z3U8</accession>
<proteinExistence type="predicted"/>
<gene>
    <name evidence="2" type="ORF">PSNMU_V1.4_AUG-EV-PASAV3_0034710</name>
</gene>
<dbReference type="AlphaFoldDB" id="A0A448Z3U8"/>
<feature type="compositionally biased region" description="Basic and acidic residues" evidence="1">
    <location>
        <begin position="1"/>
        <end position="14"/>
    </location>
</feature>
<protein>
    <submittedName>
        <fullName evidence="2">Uncharacterized protein</fullName>
    </submittedName>
</protein>
<organism evidence="2 3">
    <name type="scientific">Pseudo-nitzschia multistriata</name>
    <dbReference type="NCBI Taxonomy" id="183589"/>
    <lineage>
        <taxon>Eukaryota</taxon>
        <taxon>Sar</taxon>
        <taxon>Stramenopiles</taxon>
        <taxon>Ochrophyta</taxon>
        <taxon>Bacillariophyta</taxon>
        <taxon>Bacillariophyceae</taxon>
        <taxon>Bacillariophycidae</taxon>
        <taxon>Bacillariales</taxon>
        <taxon>Bacillariaceae</taxon>
        <taxon>Pseudo-nitzschia</taxon>
    </lineage>
</organism>
<dbReference type="EMBL" id="CAACVS010000101">
    <property type="protein sequence ID" value="VEU36702.1"/>
    <property type="molecule type" value="Genomic_DNA"/>
</dbReference>
<evidence type="ECO:0000313" key="2">
    <source>
        <dbReference type="EMBL" id="VEU36702.1"/>
    </source>
</evidence>